<name>A0A081C6K3_VECG1</name>
<dbReference type="InterPro" id="IPR010996">
    <property type="entry name" value="HHH_MUS81"/>
</dbReference>
<proteinExistence type="predicted"/>
<gene>
    <name evidence="2" type="ORF">U27_00099</name>
</gene>
<dbReference type="STRING" id="1499967.U27_00099"/>
<evidence type="ECO:0000313" key="3">
    <source>
        <dbReference type="Proteomes" id="UP000030661"/>
    </source>
</evidence>
<dbReference type="Pfam" id="PF14716">
    <property type="entry name" value="HHH_8"/>
    <property type="match status" value="1"/>
</dbReference>
<dbReference type="GO" id="GO:0003887">
    <property type="term" value="F:DNA-directed DNA polymerase activity"/>
    <property type="evidence" value="ECO:0007669"/>
    <property type="project" value="InterPro"/>
</dbReference>
<dbReference type="PANTHER" id="PTHR11276:SF28">
    <property type="entry name" value="DNA POLYMERASE LAMBDA"/>
    <property type="match status" value="1"/>
</dbReference>
<dbReference type="SUPFAM" id="SSF47802">
    <property type="entry name" value="DNA polymerase beta, N-terminal domain-like"/>
    <property type="match status" value="1"/>
</dbReference>
<dbReference type="GO" id="GO:0006281">
    <property type="term" value="P:DNA repair"/>
    <property type="evidence" value="ECO:0007669"/>
    <property type="project" value="InterPro"/>
</dbReference>
<feature type="domain" description="Crossover junction endonuclease MUS81-like HHH" evidence="1">
    <location>
        <begin position="10"/>
        <end position="84"/>
    </location>
</feature>
<dbReference type="GO" id="GO:0003677">
    <property type="term" value="F:DNA binding"/>
    <property type="evidence" value="ECO:0007669"/>
    <property type="project" value="InterPro"/>
</dbReference>
<evidence type="ECO:0000259" key="1">
    <source>
        <dbReference type="Pfam" id="PF14716"/>
    </source>
</evidence>
<dbReference type="EMBL" id="DF820472">
    <property type="protein sequence ID" value="GAK60208.1"/>
    <property type="molecule type" value="Genomic_DNA"/>
</dbReference>
<sequence>MVNTMNTPITNEEIGHILEEIGQLLEITGETPFKSRAYFNAVHILRELDVPIQTFVEQGTLSSIKGFGKALTQKITELVETGHLNYYEKLKASVPPGLFEIASLPGLDHRKTGILYLKLGIATLDELEQACLQNQIAAVRGFSAAKQQQLLEAIRSQKHARGEFSFES</sequence>
<dbReference type="Gene3D" id="1.10.150.110">
    <property type="entry name" value="DNA polymerase beta, N-terminal domain-like"/>
    <property type="match status" value="1"/>
</dbReference>
<organism evidence="2">
    <name type="scientific">Vecturithrix granuli</name>
    <dbReference type="NCBI Taxonomy" id="1499967"/>
    <lineage>
        <taxon>Bacteria</taxon>
        <taxon>Candidatus Moduliflexota</taxon>
        <taxon>Candidatus Vecturitrichia</taxon>
        <taxon>Candidatus Vecturitrichales</taxon>
        <taxon>Candidatus Vecturitrichaceae</taxon>
        <taxon>Candidatus Vecturithrix</taxon>
    </lineage>
</organism>
<protein>
    <submittedName>
        <fullName evidence="2">DNA polymerase IV, Family X</fullName>
    </submittedName>
</protein>
<accession>A0A081C6K3</accession>
<dbReference type="Proteomes" id="UP000030661">
    <property type="component" value="Unassembled WGS sequence"/>
</dbReference>
<dbReference type="InterPro" id="IPR027421">
    <property type="entry name" value="DNA_pol_lamdba_lyase_dom_sf"/>
</dbReference>
<dbReference type="HOGENOM" id="CLU_134447_0_0_0"/>
<evidence type="ECO:0000313" key="2">
    <source>
        <dbReference type="EMBL" id="GAK60208.1"/>
    </source>
</evidence>
<dbReference type="Gene3D" id="1.10.150.20">
    <property type="entry name" value="5' to 3' exonuclease, C-terminal subdomain"/>
    <property type="match status" value="1"/>
</dbReference>
<keyword evidence="3" id="KW-1185">Reference proteome</keyword>
<dbReference type="InterPro" id="IPR022312">
    <property type="entry name" value="DNA_pol_X"/>
</dbReference>
<dbReference type="PANTHER" id="PTHR11276">
    <property type="entry name" value="DNA POLYMERASE TYPE-X FAMILY MEMBER"/>
    <property type="match status" value="1"/>
</dbReference>
<dbReference type="eggNOG" id="COG1796">
    <property type="taxonomic scope" value="Bacteria"/>
</dbReference>
<reference evidence="2" key="1">
    <citation type="journal article" date="2015" name="PeerJ">
        <title>First genomic representation of candidate bacterial phylum KSB3 points to enhanced environmental sensing as a trigger of wastewater bulking.</title>
        <authorList>
            <person name="Sekiguchi Y."/>
            <person name="Ohashi A."/>
            <person name="Parks D.H."/>
            <person name="Yamauchi T."/>
            <person name="Tyson G.W."/>
            <person name="Hugenholtz P."/>
        </authorList>
    </citation>
    <scope>NUCLEOTIDE SEQUENCE [LARGE SCALE GENOMIC DNA]</scope>
</reference>
<dbReference type="AlphaFoldDB" id="A0A081C6K3"/>